<dbReference type="Pfam" id="PF02852">
    <property type="entry name" value="Pyr_redox_dim"/>
    <property type="match status" value="1"/>
</dbReference>
<evidence type="ECO:0000256" key="3">
    <source>
        <dbReference type="ARBA" id="ARBA00022630"/>
    </source>
</evidence>
<keyword evidence="5" id="KW-0560">Oxidoreductase</keyword>
<dbReference type="Gene3D" id="3.50.50.60">
    <property type="entry name" value="FAD/NAD(P)-binding domain"/>
    <property type="match status" value="2"/>
</dbReference>
<dbReference type="eggNOG" id="COG0446">
    <property type="taxonomic scope" value="Bacteria"/>
</dbReference>
<dbReference type="eggNOG" id="COG0607">
    <property type="taxonomic scope" value="Bacteria"/>
</dbReference>
<dbReference type="PRINTS" id="PR00368">
    <property type="entry name" value="FADPNR"/>
</dbReference>
<dbReference type="SUPFAM" id="SSF52821">
    <property type="entry name" value="Rhodanese/Cell cycle control phosphatase"/>
    <property type="match status" value="1"/>
</dbReference>
<dbReference type="InterPro" id="IPR036188">
    <property type="entry name" value="FAD/NAD-bd_sf"/>
</dbReference>
<evidence type="ECO:0000256" key="6">
    <source>
        <dbReference type="ARBA" id="ARBA00023284"/>
    </source>
</evidence>
<reference evidence="8 9" key="1">
    <citation type="submission" date="2009-07" db="EMBL/GenBank/DDBJ databases">
        <authorList>
            <person name="Madupu R."/>
            <person name="Sebastian Y."/>
            <person name="Durkin A.S."/>
            <person name="Torralba M."/>
            <person name="Methe B."/>
            <person name="Sutton G.G."/>
            <person name="Strausberg R.L."/>
            <person name="Nelson K.E."/>
        </authorList>
    </citation>
    <scope>NUCLEOTIDE SEQUENCE [LARGE SCALE GENOMIC DNA]</scope>
    <source>
        <strain evidence="8 9">ATCC 35580</strain>
    </source>
</reference>
<dbReference type="GO" id="GO:0016491">
    <property type="term" value="F:oxidoreductase activity"/>
    <property type="evidence" value="ECO:0007669"/>
    <property type="project" value="UniProtKB-KW"/>
</dbReference>
<evidence type="ECO:0000256" key="4">
    <source>
        <dbReference type="ARBA" id="ARBA00022827"/>
    </source>
</evidence>
<dbReference type="InterPro" id="IPR023753">
    <property type="entry name" value="FAD/NAD-binding_dom"/>
</dbReference>
<evidence type="ECO:0000256" key="2">
    <source>
        <dbReference type="ARBA" id="ARBA00009130"/>
    </source>
</evidence>
<dbReference type="Pfam" id="PF00581">
    <property type="entry name" value="Rhodanese"/>
    <property type="match status" value="1"/>
</dbReference>
<gene>
    <name evidence="8" type="ORF">TREVI0001_1311</name>
</gene>
<name>C8PSE4_9SPIR</name>
<evidence type="ECO:0000256" key="1">
    <source>
        <dbReference type="ARBA" id="ARBA00001974"/>
    </source>
</evidence>
<dbReference type="InterPro" id="IPR036873">
    <property type="entry name" value="Rhodanese-like_dom_sf"/>
</dbReference>
<dbReference type="InterPro" id="IPR004099">
    <property type="entry name" value="Pyr_nucl-diS_OxRdtase_dimer"/>
</dbReference>
<keyword evidence="6" id="KW-0676">Redox-active center</keyword>
<dbReference type="Gene3D" id="3.40.250.10">
    <property type="entry name" value="Rhodanese-like domain"/>
    <property type="match status" value="1"/>
</dbReference>
<proteinExistence type="inferred from homology"/>
<comment type="cofactor">
    <cofactor evidence="1">
        <name>FAD</name>
        <dbReference type="ChEBI" id="CHEBI:57692"/>
    </cofactor>
</comment>
<accession>C8PSE4</accession>
<evidence type="ECO:0000313" key="9">
    <source>
        <dbReference type="Proteomes" id="UP000004509"/>
    </source>
</evidence>
<dbReference type="InterPro" id="IPR016156">
    <property type="entry name" value="FAD/NAD-linked_Rdtase_dimer_sf"/>
</dbReference>
<evidence type="ECO:0000259" key="7">
    <source>
        <dbReference type="PROSITE" id="PS50206"/>
    </source>
</evidence>
<dbReference type="PANTHER" id="PTHR43429">
    <property type="entry name" value="PYRIDINE NUCLEOTIDE-DISULFIDE OXIDOREDUCTASE DOMAIN-CONTAINING"/>
    <property type="match status" value="1"/>
</dbReference>
<dbReference type="Proteomes" id="UP000004509">
    <property type="component" value="Unassembled WGS sequence"/>
</dbReference>
<dbReference type="InterPro" id="IPR001763">
    <property type="entry name" value="Rhodanese-like_dom"/>
</dbReference>
<dbReference type="SUPFAM" id="SSF51905">
    <property type="entry name" value="FAD/NAD(P)-binding domain"/>
    <property type="match status" value="2"/>
</dbReference>
<comment type="caution">
    <text evidence="8">The sequence shown here is derived from an EMBL/GenBank/DDBJ whole genome shotgun (WGS) entry which is preliminary data.</text>
</comment>
<dbReference type="STRING" id="596324.TREVI0001_1311"/>
<comment type="similarity">
    <text evidence="2">Belongs to the class-III pyridine nucleotide-disulfide oxidoreductase family.</text>
</comment>
<keyword evidence="3" id="KW-0285">Flavoprotein</keyword>
<protein>
    <submittedName>
        <fullName evidence="8">Pyridine nucleotide-disulfide oxidoreductase</fullName>
    </submittedName>
</protein>
<dbReference type="AlphaFoldDB" id="C8PSE4"/>
<dbReference type="Pfam" id="PF07992">
    <property type="entry name" value="Pyr_redox_2"/>
    <property type="match status" value="1"/>
</dbReference>
<evidence type="ECO:0000313" key="8">
    <source>
        <dbReference type="EMBL" id="EEV19814.1"/>
    </source>
</evidence>
<feature type="domain" description="Rhodanese" evidence="7">
    <location>
        <begin position="470"/>
        <end position="558"/>
    </location>
</feature>
<organism evidence="8 9">
    <name type="scientific">Treponema vincentii ATCC 35580</name>
    <dbReference type="NCBI Taxonomy" id="596324"/>
    <lineage>
        <taxon>Bacteria</taxon>
        <taxon>Pseudomonadati</taxon>
        <taxon>Spirochaetota</taxon>
        <taxon>Spirochaetia</taxon>
        <taxon>Spirochaetales</taxon>
        <taxon>Treponemataceae</taxon>
        <taxon>Treponema</taxon>
    </lineage>
</organism>
<dbReference type="PANTHER" id="PTHR43429:SF1">
    <property type="entry name" value="NAD(P)H SULFUR OXIDOREDUCTASE (COA-DEPENDENT)"/>
    <property type="match status" value="1"/>
</dbReference>
<dbReference type="NCBIfam" id="NF010037">
    <property type="entry name" value="PRK13512.1"/>
    <property type="match status" value="1"/>
</dbReference>
<dbReference type="InterPro" id="IPR050260">
    <property type="entry name" value="FAD-bd_OxRdtase"/>
</dbReference>
<sequence length="560" mass="60400">MEETMKKYVIVGGVAGGAGVAARLRRLDESAEITVFERGKHISFANCGLPYYAGGVIENRDALFVMTPEKFKASLNVTAKVQHEVTAINPAAKTVTVKRLNTGAEVTESYDTLILSPGASPIRPPIPGINDDAIYTLRSVADIDAIKQRIDNPATKRVAVIGGGFIGLEMAENLHRRGIAVTIIEAVDQVMNVIDYDMAAIVQANIRSKGVGLYLKDGVKSFERRGTGLAVCLQSGTEVVCDAVLLSIGVRPDTKLAKDAGIELAPNGAIKVNEYFETSQKDVYAIGDAISFKSPLLNTDATVPLAGPANKQARICADNIVYGNKKAYCGTIGTSIARIFDYTAAATGLGEKALDRAGLPYKQVVTHAAHHASYYPHASMISIKILYNPENGRLWGAQAVGMEGVDKRIDVLAAYIKKNGTISDLAEFEQAYAPPFDSAKDPINMLGFIAENDRDGLTTVISWRDIPRYKEQGAFFLDARTPEEFGCGAIPGAVNIPHTSLRARLNEVPKDRPIVINCGTGLRGYITERILRQNGYKNTANLSGGFMTYNTVHSELSRLS</sequence>
<evidence type="ECO:0000256" key="5">
    <source>
        <dbReference type="ARBA" id="ARBA00023002"/>
    </source>
</evidence>
<dbReference type="PROSITE" id="PS50206">
    <property type="entry name" value="RHODANESE_3"/>
    <property type="match status" value="1"/>
</dbReference>
<keyword evidence="4" id="KW-0274">FAD</keyword>
<dbReference type="EMBL" id="ACYH01000049">
    <property type="protein sequence ID" value="EEV19814.1"/>
    <property type="molecule type" value="Genomic_DNA"/>
</dbReference>
<dbReference type="PRINTS" id="PR00411">
    <property type="entry name" value="PNDRDTASEI"/>
</dbReference>
<dbReference type="SUPFAM" id="SSF55424">
    <property type="entry name" value="FAD/NAD-linked reductases, dimerisation (C-terminal) domain"/>
    <property type="match status" value="1"/>
</dbReference>
<dbReference type="SMART" id="SM00450">
    <property type="entry name" value="RHOD"/>
    <property type="match status" value="1"/>
</dbReference>